<reference evidence="4 5" key="1">
    <citation type="submission" date="2007-05" db="EMBL/GenBank/DDBJ databases">
        <title>Complete sequence of Geobacter uraniireducens Rf4.</title>
        <authorList>
            <consortium name="US DOE Joint Genome Institute"/>
            <person name="Copeland A."/>
            <person name="Lucas S."/>
            <person name="Lapidus A."/>
            <person name="Barry K."/>
            <person name="Detter J.C."/>
            <person name="Glavina del Rio T."/>
            <person name="Hammon N."/>
            <person name="Israni S."/>
            <person name="Dalin E."/>
            <person name="Tice H."/>
            <person name="Pitluck S."/>
            <person name="Chertkov O."/>
            <person name="Brettin T."/>
            <person name="Bruce D."/>
            <person name="Han C."/>
            <person name="Schmutz J."/>
            <person name="Larimer F."/>
            <person name="Land M."/>
            <person name="Hauser L."/>
            <person name="Kyrpides N."/>
            <person name="Mikhailova N."/>
            <person name="Shelobolina E."/>
            <person name="Aklujkar M."/>
            <person name="Lovley D."/>
            <person name="Richardson P."/>
        </authorList>
    </citation>
    <scope>NUCLEOTIDE SEQUENCE [LARGE SCALE GENOMIC DNA]</scope>
    <source>
        <strain evidence="4 5">Rf4</strain>
    </source>
</reference>
<feature type="domain" description="Response regulatory" evidence="2">
    <location>
        <begin position="6"/>
        <end position="120"/>
    </location>
</feature>
<accession>A5G597</accession>
<dbReference type="AlphaFoldDB" id="A5G597"/>
<dbReference type="GO" id="GO:0003677">
    <property type="term" value="F:DNA binding"/>
    <property type="evidence" value="ECO:0007669"/>
    <property type="project" value="InterPro"/>
</dbReference>
<evidence type="ECO:0000313" key="4">
    <source>
        <dbReference type="EMBL" id="ABQ26965.1"/>
    </source>
</evidence>
<dbReference type="GO" id="GO:0000156">
    <property type="term" value="F:phosphorelay response regulator activity"/>
    <property type="evidence" value="ECO:0007669"/>
    <property type="project" value="InterPro"/>
</dbReference>
<keyword evidence="5" id="KW-1185">Reference proteome</keyword>
<dbReference type="Pfam" id="PF00072">
    <property type="entry name" value="Response_reg"/>
    <property type="match status" value="1"/>
</dbReference>
<sequence length="250" mass="28124">MSTALRTFIIDDEAPARRELRYLLEQIATVEVVGEAANGSTALKGLRETKPNLVFLDIQMPGLSGLELAQFLCELPERPLLVFATAFDEYALQAFEVDAIDYLCKPFTLERVAKAVAKAAKALSPTVAPPVPEARQPLEACRKIILYRGETIVPTAAERIIFARAEEGEVLVHAVDGRYRTRCALNELEQKLAAAGFVRTHRSFLVNINHVREVIPWFNGSYKLIMDDRERSEVPVSRYNVKDLKRHFDL</sequence>
<dbReference type="KEGG" id="gur:Gura_2791"/>
<proteinExistence type="predicted"/>
<dbReference type="InterPro" id="IPR001789">
    <property type="entry name" value="Sig_transdc_resp-reg_receiver"/>
</dbReference>
<dbReference type="SUPFAM" id="SSF52172">
    <property type="entry name" value="CheY-like"/>
    <property type="match status" value="1"/>
</dbReference>
<dbReference type="PANTHER" id="PTHR37299:SF1">
    <property type="entry name" value="STAGE 0 SPORULATION PROTEIN A HOMOLOG"/>
    <property type="match status" value="1"/>
</dbReference>
<dbReference type="InterPro" id="IPR007492">
    <property type="entry name" value="LytTR_DNA-bd_dom"/>
</dbReference>
<dbReference type="InterPro" id="IPR011006">
    <property type="entry name" value="CheY-like_superfamily"/>
</dbReference>
<name>A5G597_GEOUR</name>
<evidence type="ECO:0000256" key="1">
    <source>
        <dbReference type="PROSITE-ProRule" id="PRU00169"/>
    </source>
</evidence>
<feature type="modified residue" description="4-aspartylphosphate" evidence="1">
    <location>
        <position position="57"/>
    </location>
</feature>
<dbReference type="RefSeq" id="WP_011939640.1">
    <property type="nucleotide sequence ID" value="NC_009483.1"/>
</dbReference>
<evidence type="ECO:0000259" key="2">
    <source>
        <dbReference type="PROSITE" id="PS50110"/>
    </source>
</evidence>
<dbReference type="Gene3D" id="2.20.25.10">
    <property type="match status" value="1"/>
</dbReference>
<protein>
    <submittedName>
        <fullName evidence="4">Transcriptional regulator, LytR/AlgR family</fullName>
    </submittedName>
</protein>
<organism evidence="4 5">
    <name type="scientific">Geotalea uraniireducens (strain Rf4)</name>
    <name type="common">Geobacter uraniireducens</name>
    <dbReference type="NCBI Taxonomy" id="351605"/>
    <lineage>
        <taxon>Bacteria</taxon>
        <taxon>Pseudomonadati</taxon>
        <taxon>Thermodesulfobacteriota</taxon>
        <taxon>Desulfuromonadia</taxon>
        <taxon>Geobacterales</taxon>
        <taxon>Geobacteraceae</taxon>
        <taxon>Geotalea</taxon>
    </lineage>
</organism>
<evidence type="ECO:0000313" key="5">
    <source>
        <dbReference type="Proteomes" id="UP000006695"/>
    </source>
</evidence>
<feature type="domain" description="HTH LytTR-type" evidence="3">
    <location>
        <begin position="144"/>
        <end position="250"/>
    </location>
</feature>
<dbReference type="PROSITE" id="PS50930">
    <property type="entry name" value="HTH_LYTTR"/>
    <property type="match status" value="1"/>
</dbReference>
<evidence type="ECO:0000259" key="3">
    <source>
        <dbReference type="PROSITE" id="PS50930"/>
    </source>
</evidence>
<gene>
    <name evidence="4" type="ordered locus">Gura_2791</name>
</gene>
<dbReference type="InterPro" id="IPR046947">
    <property type="entry name" value="LytR-like"/>
</dbReference>
<dbReference type="Gene3D" id="2.40.50.40">
    <property type="match status" value="1"/>
</dbReference>
<keyword evidence="1" id="KW-0597">Phosphoprotein</keyword>
<dbReference type="Proteomes" id="UP000006695">
    <property type="component" value="Chromosome"/>
</dbReference>
<dbReference type="OrthoDB" id="9808843at2"/>
<dbReference type="PROSITE" id="PS50110">
    <property type="entry name" value="RESPONSE_REGULATORY"/>
    <property type="match status" value="1"/>
</dbReference>
<dbReference type="SMART" id="SM00448">
    <property type="entry name" value="REC"/>
    <property type="match status" value="1"/>
</dbReference>
<dbReference type="Gene3D" id="3.40.50.2300">
    <property type="match status" value="1"/>
</dbReference>
<dbReference type="SMART" id="SM00850">
    <property type="entry name" value="LytTR"/>
    <property type="match status" value="1"/>
</dbReference>
<dbReference type="HOGENOM" id="CLU_000445_14_1_7"/>
<dbReference type="PANTHER" id="PTHR37299">
    <property type="entry name" value="TRANSCRIPTIONAL REGULATOR-RELATED"/>
    <property type="match status" value="1"/>
</dbReference>
<dbReference type="CDD" id="cd17532">
    <property type="entry name" value="REC_LytTR_AlgR-like"/>
    <property type="match status" value="1"/>
</dbReference>
<dbReference type="EMBL" id="CP000698">
    <property type="protein sequence ID" value="ABQ26965.1"/>
    <property type="molecule type" value="Genomic_DNA"/>
</dbReference>
<dbReference type="Pfam" id="PF04397">
    <property type="entry name" value="LytTR"/>
    <property type="match status" value="1"/>
</dbReference>
<dbReference type="STRING" id="351605.Gura_2791"/>